<dbReference type="Proteomes" id="UP001433508">
    <property type="component" value="Unassembled WGS sequence"/>
</dbReference>
<accession>A0ACC3TB40</accession>
<name>A0ACC3TB40_LIPKO</name>
<evidence type="ECO:0000313" key="1">
    <source>
        <dbReference type="EMBL" id="KAK9241112.1"/>
    </source>
</evidence>
<sequence length="262" mass="29511">MLSRRTRHQITDPRRLIRLQKLGKVMSAKELERIENYRERERNRQKHLRALRRQIYGARKRGRKPAVEKSTSGKRVDHSGLGLLGNIDDFIANYQQNKEHNRSTTDPVDLIVNGFQRLDALPVDRSSIAAFGNQHLKYSEFQYEASSQAAFPPGLISDQNVVVSQLVHRASSNIRHIECDGHQWLAALSPSYAATEATEPTLSPSTSLESVVFFPEDESPPGESHMAVYQSNSTISDCMSLYYSGVQAYGTWNIACADLGHL</sequence>
<proteinExistence type="predicted"/>
<protein>
    <submittedName>
        <fullName evidence="1">Uncharacterized protein</fullName>
    </submittedName>
</protein>
<dbReference type="EMBL" id="MU971336">
    <property type="protein sequence ID" value="KAK9241112.1"/>
    <property type="molecule type" value="Genomic_DNA"/>
</dbReference>
<keyword evidence="2" id="KW-1185">Reference proteome</keyword>
<organism evidence="1 2">
    <name type="scientific">Lipomyces kononenkoae</name>
    <name type="common">Yeast</name>
    <dbReference type="NCBI Taxonomy" id="34357"/>
    <lineage>
        <taxon>Eukaryota</taxon>
        <taxon>Fungi</taxon>
        <taxon>Dikarya</taxon>
        <taxon>Ascomycota</taxon>
        <taxon>Saccharomycotina</taxon>
        <taxon>Lipomycetes</taxon>
        <taxon>Lipomycetales</taxon>
        <taxon>Lipomycetaceae</taxon>
        <taxon>Lipomyces</taxon>
    </lineage>
</organism>
<gene>
    <name evidence="1" type="ORF">V1525DRAFT_97564</name>
</gene>
<evidence type="ECO:0000313" key="2">
    <source>
        <dbReference type="Proteomes" id="UP001433508"/>
    </source>
</evidence>
<comment type="caution">
    <text evidence="1">The sequence shown here is derived from an EMBL/GenBank/DDBJ whole genome shotgun (WGS) entry which is preliminary data.</text>
</comment>
<reference evidence="2" key="1">
    <citation type="journal article" date="2024" name="Front. Bioeng. Biotechnol.">
        <title>Genome-scale model development and genomic sequencing of the oleaginous clade Lipomyces.</title>
        <authorList>
            <person name="Czajka J.J."/>
            <person name="Han Y."/>
            <person name="Kim J."/>
            <person name="Mondo S.J."/>
            <person name="Hofstad B.A."/>
            <person name="Robles A."/>
            <person name="Haridas S."/>
            <person name="Riley R."/>
            <person name="LaButti K."/>
            <person name="Pangilinan J."/>
            <person name="Andreopoulos W."/>
            <person name="Lipzen A."/>
            <person name="Yan J."/>
            <person name="Wang M."/>
            <person name="Ng V."/>
            <person name="Grigoriev I.V."/>
            <person name="Spatafora J.W."/>
            <person name="Magnuson J.K."/>
            <person name="Baker S.E."/>
            <person name="Pomraning K.R."/>
        </authorList>
    </citation>
    <scope>NUCLEOTIDE SEQUENCE [LARGE SCALE GENOMIC DNA]</scope>
    <source>
        <strain evidence="2">CBS 7786</strain>
    </source>
</reference>